<dbReference type="AlphaFoldDB" id="A0A840WIH8"/>
<evidence type="ECO:0000256" key="5">
    <source>
        <dbReference type="ARBA" id="ARBA00022692"/>
    </source>
</evidence>
<evidence type="ECO:0000259" key="10">
    <source>
        <dbReference type="PROSITE" id="PS50263"/>
    </source>
</evidence>
<reference evidence="11 12" key="1">
    <citation type="submission" date="2020-08" db="EMBL/GenBank/DDBJ databases">
        <title>Genomic Encyclopedia of Type Strains, Phase IV (KMG-IV): sequencing the most valuable type-strain genomes for metagenomic binning, comparative biology and taxonomic classification.</title>
        <authorList>
            <person name="Goeker M."/>
        </authorList>
    </citation>
    <scope>NUCLEOTIDE SEQUENCE [LARGE SCALE GENOMIC DNA]</scope>
    <source>
        <strain evidence="11 12">DSM 103377</strain>
    </source>
</reference>
<dbReference type="InterPro" id="IPR036526">
    <property type="entry name" value="C-N_Hydrolase_sf"/>
</dbReference>
<dbReference type="SUPFAM" id="SSF56317">
    <property type="entry name" value="Carbon-nitrogen hydrolase"/>
    <property type="match status" value="1"/>
</dbReference>
<gene>
    <name evidence="9" type="primary">lnt</name>
    <name evidence="11" type="ORF">FHS89_000299</name>
</gene>
<dbReference type="InterPro" id="IPR004563">
    <property type="entry name" value="Apolipo_AcylTrfase"/>
</dbReference>
<keyword evidence="6 9" id="KW-1133">Transmembrane helix</keyword>
<organism evidence="11 12">
    <name type="scientific">Rubricella aquisinus</name>
    <dbReference type="NCBI Taxonomy" id="2028108"/>
    <lineage>
        <taxon>Bacteria</taxon>
        <taxon>Pseudomonadati</taxon>
        <taxon>Pseudomonadota</taxon>
        <taxon>Alphaproteobacteria</taxon>
        <taxon>Rhodobacterales</taxon>
        <taxon>Paracoccaceae</taxon>
        <taxon>Rubricella</taxon>
    </lineage>
</organism>
<keyword evidence="8 9" id="KW-0012">Acyltransferase</keyword>
<dbReference type="InterPro" id="IPR003010">
    <property type="entry name" value="C-N_Hydrolase"/>
</dbReference>
<keyword evidence="4 9" id="KW-0808">Transferase</keyword>
<feature type="transmembrane region" description="Helical" evidence="9">
    <location>
        <begin position="89"/>
        <end position="113"/>
    </location>
</feature>
<dbReference type="PANTHER" id="PTHR38686:SF1">
    <property type="entry name" value="APOLIPOPROTEIN N-ACYLTRANSFERASE"/>
    <property type="match status" value="1"/>
</dbReference>
<comment type="similarity">
    <text evidence="2 9">Belongs to the CN hydrolase family. Apolipoprotein N-acyltransferase subfamily.</text>
</comment>
<comment type="pathway">
    <text evidence="9">Protein modification; lipoprotein biosynthesis (N-acyl transfer).</text>
</comment>
<evidence type="ECO:0000256" key="2">
    <source>
        <dbReference type="ARBA" id="ARBA00010065"/>
    </source>
</evidence>
<comment type="subcellular location">
    <subcellularLocation>
        <location evidence="1 9">Cell membrane</location>
        <topology evidence="1 9">Multi-pass membrane protein</topology>
    </subcellularLocation>
</comment>
<keyword evidence="7 9" id="KW-0472">Membrane</keyword>
<dbReference type="PANTHER" id="PTHR38686">
    <property type="entry name" value="APOLIPOPROTEIN N-ACYLTRANSFERASE"/>
    <property type="match status" value="1"/>
</dbReference>
<dbReference type="Pfam" id="PF00795">
    <property type="entry name" value="CN_hydrolase"/>
    <property type="match status" value="1"/>
</dbReference>
<keyword evidence="11" id="KW-0449">Lipoprotein</keyword>
<dbReference type="GO" id="GO:0042158">
    <property type="term" value="P:lipoprotein biosynthetic process"/>
    <property type="evidence" value="ECO:0007669"/>
    <property type="project" value="UniProtKB-UniRule"/>
</dbReference>
<feature type="transmembrane region" description="Helical" evidence="9">
    <location>
        <begin position="163"/>
        <end position="185"/>
    </location>
</feature>
<dbReference type="HAMAP" id="MF_01148">
    <property type="entry name" value="Lnt"/>
    <property type="match status" value="1"/>
</dbReference>
<feature type="transmembrane region" description="Helical" evidence="9">
    <location>
        <begin position="37"/>
        <end position="54"/>
    </location>
</feature>
<proteinExistence type="inferred from homology"/>
<feature type="transmembrane region" description="Helical" evidence="9">
    <location>
        <begin position="59"/>
        <end position="77"/>
    </location>
</feature>
<dbReference type="EMBL" id="JACIJS010000001">
    <property type="protein sequence ID" value="MBB5514301.1"/>
    <property type="molecule type" value="Genomic_DNA"/>
</dbReference>
<evidence type="ECO:0000256" key="7">
    <source>
        <dbReference type="ARBA" id="ARBA00023136"/>
    </source>
</evidence>
<keyword evidence="5 9" id="KW-0812">Transmembrane</keyword>
<comment type="function">
    <text evidence="9">Catalyzes the phospholipid dependent N-acylation of the N-terminal cysteine of apolipoprotein, the last step in lipoprotein maturation.</text>
</comment>
<keyword evidence="3 9" id="KW-1003">Cell membrane</keyword>
<dbReference type="Proteomes" id="UP000553766">
    <property type="component" value="Unassembled WGS sequence"/>
</dbReference>
<keyword evidence="12" id="KW-1185">Reference proteome</keyword>
<feature type="domain" description="CN hydrolase" evidence="10">
    <location>
        <begin position="226"/>
        <end position="471"/>
    </location>
</feature>
<comment type="catalytic activity">
    <reaction evidence="9">
        <text>N-terminal S-1,2-diacyl-sn-glyceryl-L-cysteinyl-[lipoprotein] + a glycerophospholipid = N-acyl-S-1,2-diacyl-sn-glyceryl-L-cysteinyl-[lipoprotein] + a 2-acyl-sn-glycero-3-phospholipid + H(+)</text>
        <dbReference type="Rhea" id="RHEA:48228"/>
        <dbReference type="Rhea" id="RHEA-COMP:14681"/>
        <dbReference type="Rhea" id="RHEA-COMP:14684"/>
        <dbReference type="ChEBI" id="CHEBI:15378"/>
        <dbReference type="ChEBI" id="CHEBI:136912"/>
        <dbReference type="ChEBI" id="CHEBI:140656"/>
        <dbReference type="ChEBI" id="CHEBI:140657"/>
        <dbReference type="ChEBI" id="CHEBI:140660"/>
        <dbReference type="EC" id="2.3.1.269"/>
    </reaction>
</comment>
<protein>
    <recommendedName>
        <fullName evidence="9">Apolipoprotein N-acyltransferase</fullName>
        <shortName evidence="9">ALP N-acyltransferase</shortName>
        <ecNumber evidence="9">2.3.1.269</ecNumber>
    </recommendedName>
</protein>
<dbReference type="GO" id="GO:0016410">
    <property type="term" value="F:N-acyltransferase activity"/>
    <property type="evidence" value="ECO:0007669"/>
    <property type="project" value="UniProtKB-UniRule"/>
</dbReference>
<dbReference type="UniPathway" id="UPA00666"/>
<name>A0A840WIH8_9RHOB</name>
<feature type="transmembrane region" description="Helical" evidence="9">
    <location>
        <begin position="192"/>
        <end position="214"/>
    </location>
</feature>
<sequence>MIGRLTAMGHWRQSLVALLCGALIASSQAPVGFFPAAFLFLPIPFLLAAAAPGWRRAFWIGSAAGTGYFAAGLFWIVEPFLVDAARTGWMAPFALVFMAVGLSLFWAVAFGLARWMAPASGMGRALSFAIALTLAEIARSYVLTGFPWNLLAYGLIDTPLAQLSALIGPHGIGFVIALGAGLIAFHLRSRAMLAYGGALVAAVVWGLVALAAPVPERAEETLVRLVQPNAPQREKWLPDRWPVFLDRAAQATVAPGSPDVVIWPETAVPFLLSDLGDAFAPLSQDTAAPIIFGIRDLTREPDWLDWRNALAVVDTRGEVVARYDKHHLVPFGEYIPFGRVLGGFGLGNYIAELRGAYSPGPGPQLLDVAGIPPFVPLICYEAIFPHLMQPAGPRADWLVHVTNDAWFGEISGPYQHLVQAQFRAIEQGLPVARAANTGVSAMIDPRGRIIADIPLGVYGFVDAVLPGALSRPLYARIGDLPIAILLVLLGLVPLRRRLTE</sequence>
<dbReference type="Pfam" id="PF20154">
    <property type="entry name" value="LNT_N"/>
    <property type="match status" value="1"/>
</dbReference>
<dbReference type="CDD" id="cd07571">
    <property type="entry name" value="ALP_N-acyl_transferase"/>
    <property type="match status" value="1"/>
</dbReference>
<accession>A0A840WIH8</accession>
<feature type="transmembrane region" description="Helical" evidence="9">
    <location>
        <begin position="473"/>
        <end position="494"/>
    </location>
</feature>
<evidence type="ECO:0000256" key="8">
    <source>
        <dbReference type="ARBA" id="ARBA00023315"/>
    </source>
</evidence>
<dbReference type="NCBIfam" id="TIGR00546">
    <property type="entry name" value="lnt"/>
    <property type="match status" value="1"/>
</dbReference>
<evidence type="ECO:0000313" key="11">
    <source>
        <dbReference type="EMBL" id="MBB5514301.1"/>
    </source>
</evidence>
<evidence type="ECO:0000256" key="6">
    <source>
        <dbReference type="ARBA" id="ARBA00022989"/>
    </source>
</evidence>
<evidence type="ECO:0000256" key="9">
    <source>
        <dbReference type="HAMAP-Rule" id="MF_01148"/>
    </source>
</evidence>
<dbReference type="GO" id="GO:0005886">
    <property type="term" value="C:plasma membrane"/>
    <property type="evidence" value="ECO:0007669"/>
    <property type="project" value="UniProtKB-SubCell"/>
</dbReference>
<dbReference type="RefSeq" id="WP_343051306.1">
    <property type="nucleotide sequence ID" value="NZ_JACIJS010000001.1"/>
</dbReference>
<dbReference type="PROSITE" id="PS50263">
    <property type="entry name" value="CN_HYDROLASE"/>
    <property type="match status" value="1"/>
</dbReference>
<dbReference type="InterPro" id="IPR045378">
    <property type="entry name" value="LNT_N"/>
</dbReference>
<feature type="transmembrane region" description="Helical" evidence="9">
    <location>
        <begin position="125"/>
        <end position="143"/>
    </location>
</feature>
<comment type="caution">
    <text evidence="11">The sequence shown here is derived from an EMBL/GenBank/DDBJ whole genome shotgun (WGS) entry which is preliminary data.</text>
</comment>
<dbReference type="Gene3D" id="3.60.110.10">
    <property type="entry name" value="Carbon-nitrogen hydrolase"/>
    <property type="match status" value="1"/>
</dbReference>
<evidence type="ECO:0000256" key="3">
    <source>
        <dbReference type="ARBA" id="ARBA00022475"/>
    </source>
</evidence>
<dbReference type="EC" id="2.3.1.269" evidence="9"/>
<evidence type="ECO:0000256" key="1">
    <source>
        <dbReference type="ARBA" id="ARBA00004651"/>
    </source>
</evidence>
<evidence type="ECO:0000256" key="4">
    <source>
        <dbReference type="ARBA" id="ARBA00022679"/>
    </source>
</evidence>
<evidence type="ECO:0000313" key="12">
    <source>
        <dbReference type="Proteomes" id="UP000553766"/>
    </source>
</evidence>